<evidence type="ECO:0000313" key="3">
    <source>
        <dbReference type="Proteomes" id="UP000204391"/>
    </source>
</evidence>
<dbReference type="EMBL" id="CP022437">
    <property type="protein sequence ID" value="ASN06522.1"/>
    <property type="molecule type" value="Genomic_DNA"/>
</dbReference>
<proteinExistence type="predicted"/>
<dbReference type="InterPro" id="IPR011528">
    <property type="entry name" value="NERD"/>
</dbReference>
<evidence type="ECO:0000259" key="1">
    <source>
        <dbReference type="PROSITE" id="PS50965"/>
    </source>
</evidence>
<name>A0A221MFY1_9BACI</name>
<sequence length="288" mass="33951">MLELLNKRKEFSRKERYHYFNLKKGYEGEVLFDELTEKLQCECLILNDLLLEVNNTYFQIDSLIIMQRKFHLYEVKNYEGDFYYESDKLYKKPKMEVINPLHQLSRCESLLRQLLHSHGFNPQIVASVVFINPQFTLYQAPIDKPIIFPTQLIQHMENVNEITSKLTEKHKKVADQLLSLNITDSPHKKIPPYYYDKLQKGVTCPQCHSFAITVAKRICICNDCGSKESVTNAVLRTVNEFQILFPNEKITTNIIHDWCQVVQSIQRIRKILVSNFKIVGAHQWAYYI</sequence>
<reference evidence="2 3" key="1">
    <citation type="journal article" date="2003" name="Int. J. Syst. Evol. Microbiol.">
        <title>Virgibacillus carmonensis sp. nov., Virgibacillus necropolis sp. nov. and Virgibacillus picturae sp. nov., three novel species isolated from deteriorated mural paintings, transfer of the species of the genus salibacillus to Virgibacillus, as Virgibacillus marismortui comb. nov. and Virgibacillus salexigens comb. nov., and emended description of the genus Virgibacillus.</title>
        <authorList>
            <person name="Heyrman J."/>
            <person name="Logan N.A."/>
            <person name="Busse H.J."/>
            <person name="Balcaen A."/>
            <person name="Lebbe L."/>
            <person name="Rodriguez-Diaz M."/>
            <person name="Swings J."/>
            <person name="De Vos P."/>
        </authorList>
    </citation>
    <scope>NUCLEOTIDE SEQUENCE [LARGE SCALE GENOMIC DNA]</scope>
    <source>
        <strain evidence="2 3">LMG 19488</strain>
    </source>
</reference>
<accession>A0A221MFY1</accession>
<dbReference type="AlphaFoldDB" id="A0A221MFY1"/>
<protein>
    <submittedName>
        <fullName evidence="2">Nuclease</fullName>
    </submittedName>
</protein>
<gene>
    <name evidence="2" type="ORF">CFK40_16615</name>
</gene>
<dbReference type="KEGG" id="vne:CFK40_16615"/>
<dbReference type="OrthoDB" id="2164794at2"/>
<dbReference type="Proteomes" id="UP000204391">
    <property type="component" value="Chromosome"/>
</dbReference>
<organism evidence="2 3">
    <name type="scientific">Virgibacillus necropolis</name>
    <dbReference type="NCBI Taxonomy" id="163877"/>
    <lineage>
        <taxon>Bacteria</taxon>
        <taxon>Bacillati</taxon>
        <taxon>Bacillota</taxon>
        <taxon>Bacilli</taxon>
        <taxon>Bacillales</taxon>
        <taxon>Bacillaceae</taxon>
        <taxon>Virgibacillus</taxon>
    </lineage>
</organism>
<feature type="domain" description="NERD" evidence="1">
    <location>
        <begin position="24"/>
        <end position="134"/>
    </location>
</feature>
<evidence type="ECO:0000313" key="2">
    <source>
        <dbReference type="EMBL" id="ASN06522.1"/>
    </source>
</evidence>
<keyword evidence="3" id="KW-1185">Reference proteome</keyword>
<dbReference type="PROSITE" id="PS50965">
    <property type="entry name" value="NERD"/>
    <property type="match status" value="1"/>
</dbReference>
<dbReference type="Pfam" id="PF08378">
    <property type="entry name" value="NERD"/>
    <property type="match status" value="1"/>
</dbReference>